<reference evidence="5 6" key="1">
    <citation type="submission" date="2022-02" db="EMBL/GenBank/DDBJ databases">
        <title>The car tank lid bacteriome: a reservoir of bacteria with potential in bioremediation of fuel.</title>
        <authorList>
            <person name="Vidal-Verdu A."/>
            <person name="Gomez-Martinez D."/>
            <person name="Latorre-Perez A."/>
            <person name="Pereto J."/>
            <person name="Porcar M."/>
        </authorList>
    </citation>
    <scope>NUCLEOTIDE SEQUENCE [LARGE SCALE GENOMIC DNA]</scope>
    <source>
        <strain evidence="5 6">4D.3</strain>
    </source>
</reference>
<dbReference type="EMBL" id="JALQCY010000002">
    <property type="protein sequence ID" value="MCK9793809.1"/>
    <property type="molecule type" value="Genomic_DNA"/>
</dbReference>
<dbReference type="PROSITE" id="PS00041">
    <property type="entry name" value="HTH_ARAC_FAMILY_1"/>
    <property type="match status" value="1"/>
</dbReference>
<dbReference type="InterPro" id="IPR018062">
    <property type="entry name" value="HTH_AraC-typ_CS"/>
</dbReference>
<dbReference type="InterPro" id="IPR009057">
    <property type="entry name" value="Homeodomain-like_sf"/>
</dbReference>
<dbReference type="InterPro" id="IPR032783">
    <property type="entry name" value="AraC_lig"/>
</dbReference>
<dbReference type="PANTHER" id="PTHR46796">
    <property type="entry name" value="HTH-TYPE TRANSCRIPTIONAL ACTIVATOR RHAS-RELATED"/>
    <property type="match status" value="1"/>
</dbReference>
<dbReference type="Proteomes" id="UP001651050">
    <property type="component" value="Unassembled WGS sequence"/>
</dbReference>
<name>A0ABT0J333_9MICO</name>
<evidence type="ECO:0000256" key="3">
    <source>
        <dbReference type="ARBA" id="ARBA00023163"/>
    </source>
</evidence>
<dbReference type="RefSeq" id="WP_416343640.1">
    <property type="nucleotide sequence ID" value="NZ_JALQCY010000002.1"/>
</dbReference>
<dbReference type="PANTHER" id="PTHR46796:SF7">
    <property type="entry name" value="ARAC FAMILY TRANSCRIPTIONAL REGULATOR"/>
    <property type="match status" value="1"/>
</dbReference>
<organism evidence="5 6">
    <name type="scientific">Isoptericola peretonis</name>
    <dbReference type="NCBI Taxonomy" id="2918523"/>
    <lineage>
        <taxon>Bacteria</taxon>
        <taxon>Bacillati</taxon>
        <taxon>Actinomycetota</taxon>
        <taxon>Actinomycetes</taxon>
        <taxon>Micrococcales</taxon>
        <taxon>Promicromonosporaceae</taxon>
        <taxon>Isoptericola</taxon>
    </lineage>
</organism>
<dbReference type="Pfam" id="PF12833">
    <property type="entry name" value="HTH_18"/>
    <property type="match status" value="1"/>
</dbReference>
<accession>A0ABT0J333</accession>
<feature type="domain" description="HTH araC/xylS-type" evidence="4">
    <location>
        <begin position="238"/>
        <end position="336"/>
    </location>
</feature>
<keyword evidence="2" id="KW-0238">DNA-binding</keyword>
<dbReference type="PROSITE" id="PS01124">
    <property type="entry name" value="HTH_ARAC_FAMILY_2"/>
    <property type="match status" value="1"/>
</dbReference>
<dbReference type="Gene3D" id="2.60.120.10">
    <property type="entry name" value="Jelly Rolls"/>
    <property type="match status" value="1"/>
</dbReference>
<gene>
    <name evidence="5" type="ORF">M1843_08640</name>
</gene>
<dbReference type="SMART" id="SM00342">
    <property type="entry name" value="HTH_ARAC"/>
    <property type="match status" value="1"/>
</dbReference>
<keyword evidence="3" id="KW-0804">Transcription</keyword>
<sequence>MSDVATLLPVPGAGRPQEDPWAEVLGGLEMDAVFASTGRYTEPWGIAMPALPGTLMFHLVLDGRAVVDVEGRRHDLGPGDLVLVPHGTGHRITGAADDPATGLWDVPRTVVADRYEQLWIDGGGRPATLVCGAVGFTDPGVGRLLASLPPVLPAPGASGAAGTSVDGSADVVDGAPDADWLRTLVAAIDHEVRHPRPGTDVVTARLADVLLVHVVRRWLEAEEPASGWVAALRDPALGPVLRAVHAEPQGPWTLESLAALARLSRSAFAERFARAVGEPPMAYVSGCRMDAAARLLRDRDQSVERVAREVGYDSVPGFHRAFVRRHGVTPGVWRASGPPRTRPEPRAR</sequence>
<proteinExistence type="predicted"/>
<evidence type="ECO:0000256" key="2">
    <source>
        <dbReference type="ARBA" id="ARBA00023125"/>
    </source>
</evidence>
<dbReference type="SUPFAM" id="SSF46689">
    <property type="entry name" value="Homeodomain-like"/>
    <property type="match status" value="2"/>
</dbReference>
<dbReference type="InterPro" id="IPR014710">
    <property type="entry name" value="RmlC-like_jellyroll"/>
</dbReference>
<evidence type="ECO:0000313" key="5">
    <source>
        <dbReference type="EMBL" id="MCK9793809.1"/>
    </source>
</evidence>
<comment type="caution">
    <text evidence="5">The sequence shown here is derived from an EMBL/GenBank/DDBJ whole genome shotgun (WGS) entry which is preliminary data.</text>
</comment>
<dbReference type="Gene3D" id="1.10.10.60">
    <property type="entry name" value="Homeodomain-like"/>
    <property type="match status" value="2"/>
</dbReference>
<dbReference type="SUPFAM" id="SSF51182">
    <property type="entry name" value="RmlC-like cupins"/>
    <property type="match status" value="1"/>
</dbReference>
<evidence type="ECO:0000259" key="4">
    <source>
        <dbReference type="PROSITE" id="PS01124"/>
    </source>
</evidence>
<evidence type="ECO:0000256" key="1">
    <source>
        <dbReference type="ARBA" id="ARBA00023015"/>
    </source>
</evidence>
<protein>
    <submittedName>
        <fullName evidence="5">AraC family transcriptional regulator</fullName>
    </submittedName>
</protein>
<dbReference type="InterPro" id="IPR018060">
    <property type="entry name" value="HTH_AraC"/>
</dbReference>
<dbReference type="InterPro" id="IPR011051">
    <property type="entry name" value="RmlC_Cupin_sf"/>
</dbReference>
<evidence type="ECO:0000313" key="6">
    <source>
        <dbReference type="Proteomes" id="UP001651050"/>
    </source>
</evidence>
<dbReference type="Pfam" id="PF12852">
    <property type="entry name" value="Cupin_6"/>
    <property type="match status" value="2"/>
</dbReference>
<keyword evidence="1" id="KW-0805">Transcription regulation</keyword>
<keyword evidence="6" id="KW-1185">Reference proteome</keyword>
<dbReference type="InterPro" id="IPR050204">
    <property type="entry name" value="AraC_XylS_family_regulators"/>
</dbReference>